<dbReference type="VEuPathDB" id="VectorBase:LDEU013340"/>
<dbReference type="AlphaFoldDB" id="A0A443RTV9"/>
<sequence length="39" mass="4535">MVFLAGYETTSTLLYYCVYLLALNPEKQAILYNEVINFL</sequence>
<reference evidence="3 4" key="1">
    <citation type="journal article" date="2018" name="Gigascience">
        <title>Genomes of trombidid mites reveal novel predicted allergens and laterally-transferred genes associated with secondary metabolism.</title>
        <authorList>
            <person name="Dong X."/>
            <person name="Chaisiri K."/>
            <person name="Xia D."/>
            <person name="Armstrong S.D."/>
            <person name="Fang Y."/>
            <person name="Donnelly M.J."/>
            <person name="Kadowaki T."/>
            <person name="McGarry J.W."/>
            <person name="Darby A.C."/>
            <person name="Makepeace B.L."/>
        </authorList>
    </citation>
    <scope>NUCLEOTIDE SEQUENCE [LARGE SCALE GENOMIC DNA]</scope>
    <source>
        <strain evidence="3">UoL-UT</strain>
    </source>
</reference>
<evidence type="ECO:0000313" key="4">
    <source>
        <dbReference type="Proteomes" id="UP000288716"/>
    </source>
</evidence>
<feature type="non-terminal residue" evidence="3">
    <location>
        <position position="39"/>
    </location>
</feature>
<comment type="similarity">
    <text evidence="1">Belongs to the cytochrome P450 family.</text>
</comment>
<comment type="caution">
    <text evidence="3">The sequence shown here is derived from an EMBL/GenBank/DDBJ whole genome shotgun (WGS) entry which is preliminary data.</text>
</comment>
<dbReference type="Gene3D" id="1.10.630.10">
    <property type="entry name" value="Cytochrome P450"/>
    <property type="match status" value="1"/>
</dbReference>
<accession>A0A443RTV9</accession>
<keyword evidence="2" id="KW-0503">Monooxygenase</keyword>
<keyword evidence="4" id="KW-1185">Reference proteome</keyword>
<evidence type="ECO:0000256" key="1">
    <source>
        <dbReference type="ARBA" id="ARBA00010617"/>
    </source>
</evidence>
<protein>
    <submittedName>
        <fullName evidence="3">Uncharacterized protein</fullName>
    </submittedName>
</protein>
<dbReference type="GO" id="GO:0005506">
    <property type="term" value="F:iron ion binding"/>
    <property type="evidence" value="ECO:0007669"/>
    <property type="project" value="InterPro"/>
</dbReference>
<name>A0A443RTV9_9ACAR</name>
<organism evidence="3 4">
    <name type="scientific">Leptotrombidium deliense</name>
    <dbReference type="NCBI Taxonomy" id="299467"/>
    <lineage>
        <taxon>Eukaryota</taxon>
        <taxon>Metazoa</taxon>
        <taxon>Ecdysozoa</taxon>
        <taxon>Arthropoda</taxon>
        <taxon>Chelicerata</taxon>
        <taxon>Arachnida</taxon>
        <taxon>Acari</taxon>
        <taxon>Acariformes</taxon>
        <taxon>Trombidiformes</taxon>
        <taxon>Prostigmata</taxon>
        <taxon>Anystina</taxon>
        <taxon>Parasitengona</taxon>
        <taxon>Trombiculoidea</taxon>
        <taxon>Trombiculidae</taxon>
        <taxon>Leptotrombidium</taxon>
    </lineage>
</organism>
<dbReference type="GO" id="GO:0020037">
    <property type="term" value="F:heme binding"/>
    <property type="evidence" value="ECO:0007669"/>
    <property type="project" value="InterPro"/>
</dbReference>
<dbReference type="GO" id="GO:0016705">
    <property type="term" value="F:oxidoreductase activity, acting on paired donors, with incorporation or reduction of molecular oxygen"/>
    <property type="evidence" value="ECO:0007669"/>
    <property type="project" value="InterPro"/>
</dbReference>
<dbReference type="Proteomes" id="UP000288716">
    <property type="component" value="Unassembled WGS sequence"/>
</dbReference>
<dbReference type="EMBL" id="NCKV01035621">
    <property type="protein sequence ID" value="RWS18700.1"/>
    <property type="molecule type" value="Genomic_DNA"/>
</dbReference>
<evidence type="ECO:0000256" key="2">
    <source>
        <dbReference type="ARBA" id="ARBA00023033"/>
    </source>
</evidence>
<keyword evidence="2" id="KW-0560">Oxidoreductase</keyword>
<dbReference type="InterPro" id="IPR036396">
    <property type="entry name" value="Cyt_P450_sf"/>
</dbReference>
<dbReference type="GO" id="GO:0004497">
    <property type="term" value="F:monooxygenase activity"/>
    <property type="evidence" value="ECO:0007669"/>
    <property type="project" value="UniProtKB-KW"/>
</dbReference>
<gene>
    <name evidence="3" type="ORF">B4U80_06842</name>
</gene>
<dbReference type="Pfam" id="PF00067">
    <property type="entry name" value="p450"/>
    <property type="match status" value="1"/>
</dbReference>
<dbReference type="InterPro" id="IPR001128">
    <property type="entry name" value="Cyt_P450"/>
</dbReference>
<dbReference type="OrthoDB" id="2789670at2759"/>
<evidence type="ECO:0000313" key="3">
    <source>
        <dbReference type="EMBL" id="RWS18700.1"/>
    </source>
</evidence>
<proteinExistence type="inferred from homology"/>
<dbReference type="SUPFAM" id="SSF48264">
    <property type="entry name" value="Cytochrome P450"/>
    <property type="match status" value="1"/>
</dbReference>